<dbReference type="VEuPathDB" id="FungiDB:SCHCODRAFT_02208319"/>
<gene>
    <name evidence="2" type="ORF">SCHCODRAFT_107438</name>
</gene>
<protein>
    <recommendedName>
        <fullName evidence="1">F-box domain-containing protein</fullName>
    </recommendedName>
</protein>
<feature type="non-terminal residue" evidence="2">
    <location>
        <position position="482"/>
    </location>
</feature>
<evidence type="ECO:0000313" key="3">
    <source>
        <dbReference type="Proteomes" id="UP000007431"/>
    </source>
</evidence>
<dbReference type="KEGG" id="scm:SCHCO_02208319"/>
<reference evidence="2 3" key="1">
    <citation type="journal article" date="2010" name="Nat. Biotechnol.">
        <title>Genome sequence of the model mushroom Schizophyllum commune.</title>
        <authorList>
            <person name="Ohm R.A."/>
            <person name="de Jong J.F."/>
            <person name="Lugones L.G."/>
            <person name="Aerts A."/>
            <person name="Kothe E."/>
            <person name="Stajich J.E."/>
            <person name="de Vries R.P."/>
            <person name="Record E."/>
            <person name="Levasseur A."/>
            <person name="Baker S.E."/>
            <person name="Bartholomew K.A."/>
            <person name="Coutinho P.M."/>
            <person name="Erdmann S."/>
            <person name="Fowler T.J."/>
            <person name="Gathman A.C."/>
            <person name="Lombard V."/>
            <person name="Henrissat B."/>
            <person name="Knabe N."/>
            <person name="Kuees U."/>
            <person name="Lilly W.W."/>
            <person name="Lindquist E."/>
            <person name="Lucas S."/>
            <person name="Magnuson J.K."/>
            <person name="Piumi F."/>
            <person name="Raudaskoski M."/>
            <person name="Salamov A."/>
            <person name="Schmutz J."/>
            <person name="Schwarze F.W.M.R."/>
            <person name="vanKuyk P.A."/>
            <person name="Horton J.S."/>
            <person name="Grigoriev I.V."/>
            <person name="Woesten H.A.B."/>
        </authorList>
    </citation>
    <scope>NUCLEOTIDE SEQUENCE [LARGE SCALE GENOMIC DNA]</scope>
    <source>
        <strain evidence="3">H4-8 / FGSC 9210</strain>
    </source>
</reference>
<dbReference type="HOGENOM" id="CLU_047450_0_0_1"/>
<dbReference type="EMBL" id="GL377304">
    <property type="protein sequence ID" value="EFI99205.1"/>
    <property type="molecule type" value="Genomic_DNA"/>
</dbReference>
<dbReference type="Gene3D" id="1.20.1280.50">
    <property type="match status" value="1"/>
</dbReference>
<dbReference type="InterPro" id="IPR001810">
    <property type="entry name" value="F-box_dom"/>
</dbReference>
<evidence type="ECO:0000313" key="2">
    <source>
        <dbReference type="EMBL" id="EFI99205.1"/>
    </source>
</evidence>
<dbReference type="Proteomes" id="UP000007431">
    <property type="component" value="Unassembled WGS sequence"/>
</dbReference>
<proteinExistence type="predicted"/>
<dbReference type="GeneID" id="9596973"/>
<keyword evidence="3" id="KW-1185">Reference proteome</keyword>
<dbReference type="Pfam" id="PF12937">
    <property type="entry name" value="F-box-like"/>
    <property type="match status" value="1"/>
</dbReference>
<evidence type="ECO:0000259" key="1">
    <source>
        <dbReference type="Pfam" id="PF12937"/>
    </source>
</evidence>
<accession>D8PY78</accession>
<sequence>MEFCTLTHPAHAPPSQAEVVSFPFVPPVHHLPVELLSKIFVELSEAQVDLSCKKSWPCFMPHMMATTAACVCRRWRAVALDTADLWTYIFIGPETRHVEALIDTCVALSRDAGLYIFCDAQSPAPLTRLLHHCARWVSLTITGLANYDLSFLADQRYTFEVLDYVGIKRFDEMKPGTLSFLSNAPRLTELDVFFVGADFVDPRLPIITSMELFELTTLDPCHSSIALSVLTHSHATLTDVRLSFPFPEAGLQYSGPPIYIPNLRTLHVIDTSLLLLPFIVAPQLGTLLMDLAGEVMLASYPFDSLLHFLSSPQNKPCALKFLQISSLHLELDEEDSRGLLRCLAYATSLRTLVVTVRRSPFAVMDDGESSLNEILLPGLRIETDSSTFLLPRLRNLHWFFDEDPRGLPSAAVVAHRSALLEVARSRMKPRSFFGQDVVALRCFCTHLEFPELGPEVRGGVRVSGTNICEHTYLGKYVHSEEA</sequence>
<dbReference type="InParanoid" id="D8PY78"/>
<dbReference type="RefSeq" id="XP_003034108.1">
    <property type="nucleotide sequence ID" value="XM_003034062.1"/>
</dbReference>
<dbReference type="AlphaFoldDB" id="D8PY78"/>
<feature type="domain" description="F-box" evidence="1">
    <location>
        <begin position="29"/>
        <end position="91"/>
    </location>
</feature>
<organism evidence="3">
    <name type="scientific">Schizophyllum commune (strain H4-8 / FGSC 9210)</name>
    <name type="common">Split gill fungus</name>
    <dbReference type="NCBI Taxonomy" id="578458"/>
    <lineage>
        <taxon>Eukaryota</taxon>
        <taxon>Fungi</taxon>
        <taxon>Dikarya</taxon>
        <taxon>Basidiomycota</taxon>
        <taxon>Agaricomycotina</taxon>
        <taxon>Agaricomycetes</taxon>
        <taxon>Agaricomycetidae</taxon>
        <taxon>Agaricales</taxon>
        <taxon>Schizophyllaceae</taxon>
        <taxon>Schizophyllum</taxon>
    </lineage>
</organism>
<name>D8PY78_SCHCM</name>